<dbReference type="RefSeq" id="WP_283739352.1">
    <property type="nucleotide sequence ID" value="NZ_JASJEV010000002.1"/>
</dbReference>
<dbReference type="PROSITE" id="PS51257">
    <property type="entry name" value="PROKAR_LIPOPROTEIN"/>
    <property type="match status" value="1"/>
</dbReference>
<keyword evidence="2" id="KW-0732">Signal</keyword>
<evidence type="ECO:0000313" key="3">
    <source>
        <dbReference type="EMBL" id="MDJ1157350.1"/>
    </source>
</evidence>
<gene>
    <name evidence="3" type="ORF">QNA08_03745</name>
</gene>
<feature type="compositionally biased region" description="Low complexity" evidence="1">
    <location>
        <begin position="113"/>
        <end position="131"/>
    </location>
</feature>
<protein>
    <submittedName>
        <fullName evidence="3">AprI/Inh family metalloprotease inhibitor</fullName>
    </submittedName>
</protein>
<feature type="signal peptide" evidence="2">
    <location>
        <begin position="1"/>
        <end position="27"/>
    </location>
</feature>
<keyword evidence="3" id="KW-0481">Metalloenzyme inhibitor</keyword>
<sequence length="221" mass="21539">MFLPRAAAPRVARALLILPVMFLAACAGSSRFGSGPYASGPAYPPSGGYGAAPRASAPPPDDYEPAPAPGSSSAVIASPLPPAPGTVVAAEPPAPPPAGSQLGGTPGPVASLGTPSGAQSPAGAAAAAPASRTSVTGTWTAREATGGSCKVSLSSSPALDRYRASTSGCANQDLKAVNAWDLRDGEVYLFSRDTVVARLKGGGGGFSGVIAKSGAPLSISR</sequence>
<dbReference type="GO" id="GO:0030414">
    <property type="term" value="F:peptidase inhibitor activity"/>
    <property type="evidence" value="ECO:0007669"/>
    <property type="project" value="UniProtKB-KW"/>
</dbReference>
<name>A0ABT7AD98_9HYPH</name>
<evidence type="ECO:0000256" key="1">
    <source>
        <dbReference type="SAM" id="MobiDB-lite"/>
    </source>
</evidence>
<dbReference type="SUPFAM" id="SSF50882">
    <property type="entry name" value="beta-Barrel protease inhibitors"/>
    <property type="match status" value="1"/>
</dbReference>
<keyword evidence="3" id="KW-0646">Protease inhibitor</keyword>
<keyword evidence="3" id="KW-0483">Metalloprotease inhibitor</keyword>
<organism evidence="3 4">
    <name type="scientific">Chelatococcus albus</name>
    <dbReference type="NCBI Taxonomy" id="3047466"/>
    <lineage>
        <taxon>Bacteria</taxon>
        <taxon>Pseudomonadati</taxon>
        <taxon>Pseudomonadota</taxon>
        <taxon>Alphaproteobacteria</taxon>
        <taxon>Hyphomicrobiales</taxon>
        <taxon>Chelatococcaceae</taxon>
        <taxon>Chelatococcus</taxon>
    </lineage>
</organism>
<feature type="chain" id="PRO_5045761752" evidence="2">
    <location>
        <begin position="28"/>
        <end position="221"/>
    </location>
</feature>
<dbReference type="InterPro" id="IPR016085">
    <property type="entry name" value="Protease_inh_B-barrel_dom"/>
</dbReference>
<dbReference type="Proteomes" id="UP001321492">
    <property type="component" value="Unassembled WGS sequence"/>
</dbReference>
<keyword evidence="4" id="KW-1185">Reference proteome</keyword>
<accession>A0ABT7AD98</accession>
<dbReference type="EMBL" id="JASJEV010000002">
    <property type="protein sequence ID" value="MDJ1157350.1"/>
    <property type="molecule type" value="Genomic_DNA"/>
</dbReference>
<evidence type="ECO:0000256" key="2">
    <source>
        <dbReference type="SAM" id="SignalP"/>
    </source>
</evidence>
<reference evidence="3 4" key="1">
    <citation type="submission" date="2023-05" db="EMBL/GenBank/DDBJ databases">
        <title>Chelatococcus sp. nov., a moderately thermophilic bacterium isolated from hot spring microbial mat.</title>
        <authorList>
            <person name="Hu C.-J."/>
            <person name="Li W.-J."/>
        </authorList>
    </citation>
    <scope>NUCLEOTIDE SEQUENCE [LARGE SCALE GENOMIC DNA]</scope>
    <source>
        <strain evidence="3 4">SYSU G07232</strain>
    </source>
</reference>
<feature type="region of interest" description="Disordered" evidence="1">
    <location>
        <begin position="36"/>
        <end position="134"/>
    </location>
</feature>
<evidence type="ECO:0000313" key="4">
    <source>
        <dbReference type="Proteomes" id="UP001321492"/>
    </source>
</evidence>
<comment type="caution">
    <text evidence="3">The sequence shown here is derived from an EMBL/GenBank/DDBJ whole genome shotgun (WGS) entry which is preliminary data.</text>
</comment>
<proteinExistence type="predicted"/>